<dbReference type="AlphaFoldDB" id="A0AAP0FZM6"/>
<accession>A0AAP0FZM6</accession>
<dbReference type="InterPro" id="IPR043128">
    <property type="entry name" value="Rev_trsase/Diguanyl_cyclase"/>
</dbReference>
<keyword evidence="3" id="KW-1185">Reference proteome</keyword>
<dbReference type="Proteomes" id="UP001418222">
    <property type="component" value="Unassembled WGS sequence"/>
</dbReference>
<dbReference type="PANTHER" id="PTHR46238">
    <property type="entry name" value="REVERSE TRANSCRIPTASE DOMAIN-CONTAINING PROTEIN"/>
    <property type="match status" value="1"/>
</dbReference>
<feature type="domain" description="Reverse transcriptase" evidence="1">
    <location>
        <begin position="1"/>
        <end position="197"/>
    </location>
</feature>
<protein>
    <recommendedName>
        <fullName evidence="1">Reverse transcriptase domain-containing protein</fullName>
    </recommendedName>
</protein>
<dbReference type="Gene3D" id="3.30.70.270">
    <property type="match status" value="1"/>
</dbReference>
<reference evidence="2 3" key="1">
    <citation type="journal article" date="2022" name="Nat. Plants">
        <title>Genomes of leafy and leafless Platanthera orchids illuminate the evolution of mycoheterotrophy.</title>
        <authorList>
            <person name="Li M.H."/>
            <person name="Liu K.W."/>
            <person name="Li Z."/>
            <person name="Lu H.C."/>
            <person name="Ye Q.L."/>
            <person name="Zhang D."/>
            <person name="Wang J.Y."/>
            <person name="Li Y.F."/>
            <person name="Zhong Z.M."/>
            <person name="Liu X."/>
            <person name="Yu X."/>
            <person name="Liu D.K."/>
            <person name="Tu X.D."/>
            <person name="Liu B."/>
            <person name="Hao Y."/>
            <person name="Liao X.Y."/>
            <person name="Jiang Y.T."/>
            <person name="Sun W.H."/>
            <person name="Chen J."/>
            <person name="Chen Y.Q."/>
            <person name="Ai Y."/>
            <person name="Zhai J.W."/>
            <person name="Wu S.S."/>
            <person name="Zhou Z."/>
            <person name="Hsiao Y.Y."/>
            <person name="Wu W.L."/>
            <person name="Chen Y.Y."/>
            <person name="Lin Y.F."/>
            <person name="Hsu J.L."/>
            <person name="Li C.Y."/>
            <person name="Wang Z.W."/>
            <person name="Zhao X."/>
            <person name="Zhong W.Y."/>
            <person name="Ma X.K."/>
            <person name="Ma L."/>
            <person name="Huang J."/>
            <person name="Chen G.Z."/>
            <person name="Huang M.Z."/>
            <person name="Huang L."/>
            <person name="Peng D.H."/>
            <person name="Luo Y.B."/>
            <person name="Zou S.Q."/>
            <person name="Chen S.P."/>
            <person name="Lan S."/>
            <person name="Tsai W.C."/>
            <person name="Van de Peer Y."/>
            <person name="Liu Z.J."/>
        </authorList>
    </citation>
    <scope>NUCLEOTIDE SEQUENCE [LARGE SCALE GENOMIC DNA]</scope>
    <source>
        <strain evidence="2">Lor287</strain>
    </source>
</reference>
<organism evidence="2 3">
    <name type="scientific">Platanthera zijinensis</name>
    <dbReference type="NCBI Taxonomy" id="2320716"/>
    <lineage>
        <taxon>Eukaryota</taxon>
        <taxon>Viridiplantae</taxon>
        <taxon>Streptophyta</taxon>
        <taxon>Embryophyta</taxon>
        <taxon>Tracheophyta</taxon>
        <taxon>Spermatophyta</taxon>
        <taxon>Magnoliopsida</taxon>
        <taxon>Liliopsida</taxon>
        <taxon>Asparagales</taxon>
        <taxon>Orchidaceae</taxon>
        <taxon>Orchidoideae</taxon>
        <taxon>Orchideae</taxon>
        <taxon>Orchidinae</taxon>
        <taxon>Platanthera</taxon>
    </lineage>
</organism>
<dbReference type="PROSITE" id="PS50878">
    <property type="entry name" value="RT_POL"/>
    <property type="match status" value="1"/>
</dbReference>
<evidence type="ECO:0000259" key="1">
    <source>
        <dbReference type="PROSITE" id="PS50878"/>
    </source>
</evidence>
<dbReference type="InterPro" id="IPR000477">
    <property type="entry name" value="RT_dom"/>
</dbReference>
<dbReference type="EMBL" id="JBBWWQ010000016">
    <property type="protein sequence ID" value="KAK8926626.1"/>
    <property type="molecule type" value="Genomic_DNA"/>
</dbReference>
<dbReference type="Pfam" id="PF00078">
    <property type="entry name" value="RVT_1"/>
    <property type="match status" value="1"/>
</dbReference>
<comment type="caution">
    <text evidence="2">The sequence shown here is derived from an EMBL/GenBank/DDBJ whole genome shotgun (WGS) entry which is preliminary data.</text>
</comment>
<name>A0AAP0FZM6_9ASPA</name>
<evidence type="ECO:0000313" key="2">
    <source>
        <dbReference type="EMBL" id="KAK8926626.1"/>
    </source>
</evidence>
<dbReference type="CDD" id="cd01650">
    <property type="entry name" value="RT_nLTR_like"/>
    <property type="match status" value="1"/>
</dbReference>
<dbReference type="SUPFAM" id="SSF56672">
    <property type="entry name" value="DNA/RNA polymerases"/>
    <property type="match status" value="1"/>
</dbReference>
<dbReference type="PANTHER" id="PTHR46238:SF8">
    <property type="entry name" value="ENDONUCLEASE_EXONUCLEASE_PHOSPHATASE DOMAIN-CONTAINING PROTEIN"/>
    <property type="match status" value="1"/>
</dbReference>
<evidence type="ECO:0000313" key="3">
    <source>
        <dbReference type="Proteomes" id="UP001418222"/>
    </source>
</evidence>
<gene>
    <name evidence="2" type="ORF">KSP39_PZI018666</name>
</gene>
<proteinExistence type="predicted"/>
<sequence>MSWRPTMEAIHLLRRLIDNYQERKQVLHMPFIDLEKAYDRVPREILWRVLEKRGVNVSYIDIIKDMYANLVTRVRTVGGLTQEFPINVSLHQGSVLSPYLFTLILDELTRHIQQAIPWCLLFVDDIVLVDEMHAGVNAKLESWRDTLDKKGFSLSKTKIEYMELKFSSAKRTNDFVIKLGDQGISQSECFKYLGSIVQKYGDIDKDVTHKIQAGWLKWRGASGILCDRKVPLKLKGKFYRTAIRPVMLCGSECWAVNCVHEQNMRVTKMRMLRWMCGHTRLDRIKNEYIKNRTGVALIAEKMREGRLRWFGHVQRRPLEGPHRRCESLVTMHVKRRRCRPIKTWNETIRKDMMYLGISEIMTQDRVQWRQRIHIADPTIVG</sequence>
<dbReference type="InterPro" id="IPR043502">
    <property type="entry name" value="DNA/RNA_pol_sf"/>
</dbReference>